<evidence type="ECO:0000313" key="3">
    <source>
        <dbReference type="Proteomes" id="UP001501676"/>
    </source>
</evidence>
<dbReference type="Gene3D" id="3.20.20.150">
    <property type="entry name" value="Divalent-metal-dependent TIM barrel enzymes"/>
    <property type="match status" value="1"/>
</dbReference>
<protein>
    <submittedName>
        <fullName evidence="2">Metabolite traffic protein EboE</fullName>
    </submittedName>
</protein>
<evidence type="ECO:0000259" key="1">
    <source>
        <dbReference type="Pfam" id="PF01261"/>
    </source>
</evidence>
<evidence type="ECO:0000313" key="2">
    <source>
        <dbReference type="EMBL" id="GAA3393402.1"/>
    </source>
</evidence>
<reference evidence="3" key="1">
    <citation type="journal article" date="2019" name="Int. J. Syst. Evol. Microbiol.">
        <title>The Global Catalogue of Microorganisms (GCM) 10K type strain sequencing project: providing services to taxonomists for standard genome sequencing and annotation.</title>
        <authorList>
            <consortium name="The Broad Institute Genomics Platform"/>
            <consortium name="The Broad Institute Genome Sequencing Center for Infectious Disease"/>
            <person name="Wu L."/>
            <person name="Ma J."/>
        </authorList>
    </citation>
    <scope>NUCLEOTIDE SEQUENCE [LARGE SCALE GENOMIC DNA]</scope>
    <source>
        <strain evidence="3">JCM 9458</strain>
    </source>
</reference>
<accession>A0ABP6T523</accession>
<sequence>MGDGPLSYCADLHPATDLDDVVRQLDRYAEPIRRAVPLARLGLGLRLPPSVAAGLAGDRAGRRRLRAELDARGLEVVTLNTGGDAPRWNDPARLRYSMDCAAVLADLLPDRLAYGTLGTVPLGRHPWSAADDDEAHRFVEALVARLRTIDAVHGRPVTLALEPAPGYVLDTVPDAVRWLAGRVDPRYVGVCVDTCALAVSFLDPGGVVAAVYRAGLRVQKIQAAAAIQVDDPRDPAARLVLAGLAADGPQPVREQQPNGSTRGVDDVPNALAQLPGAGPWRVGRHLPLHARPEAPLRATTSVLRATVEGVLAATGAADFPPVEIDVCPHAAGLTDAASLIAGVAADVACVAELLDELGVDTADGTSAEESVRLIGQSLGGPMTRVGSAWVG</sequence>
<dbReference type="InterPro" id="IPR036237">
    <property type="entry name" value="Xyl_isomerase-like_sf"/>
</dbReference>
<dbReference type="Proteomes" id="UP001501676">
    <property type="component" value="Unassembled WGS sequence"/>
</dbReference>
<name>A0ABP6T523_9ACTN</name>
<comment type="caution">
    <text evidence="2">The sequence shown here is derived from an EMBL/GenBank/DDBJ whole genome shotgun (WGS) entry which is preliminary data.</text>
</comment>
<organism evidence="2 3">
    <name type="scientific">Cryptosporangium minutisporangium</name>
    <dbReference type="NCBI Taxonomy" id="113569"/>
    <lineage>
        <taxon>Bacteria</taxon>
        <taxon>Bacillati</taxon>
        <taxon>Actinomycetota</taxon>
        <taxon>Actinomycetes</taxon>
        <taxon>Cryptosporangiales</taxon>
        <taxon>Cryptosporangiaceae</taxon>
        <taxon>Cryptosporangium</taxon>
    </lineage>
</organism>
<proteinExistence type="predicted"/>
<dbReference type="EMBL" id="BAAAYN010000043">
    <property type="protein sequence ID" value="GAA3393402.1"/>
    <property type="molecule type" value="Genomic_DNA"/>
</dbReference>
<dbReference type="RefSeq" id="WP_345731494.1">
    <property type="nucleotide sequence ID" value="NZ_BAAAYN010000043.1"/>
</dbReference>
<feature type="domain" description="Xylose isomerase-like TIM barrel" evidence="1">
    <location>
        <begin position="60"/>
        <end position="200"/>
    </location>
</feature>
<keyword evidence="3" id="KW-1185">Reference proteome</keyword>
<dbReference type="SUPFAM" id="SSF51658">
    <property type="entry name" value="Xylose isomerase-like"/>
    <property type="match status" value="1"/>
</dbReference>
<dbReference type="InterPro" id="IPR013022">
    <property type="entry name" value="Xyl_isomerase-like_TIM-brl"/>
</dbReference>
<gene>
    <name evidence="2" type="primary">eboE</name>
    <name evidence="2" type="ORF">GCM10020369_58780</name>
</gene>
<dbReference type="Pfam" id="PF01261">
    <property type="entry name" value="AP_endonuc_2"/>
    <property type="match status" value="1"/>
</dbReference>